<protein>
    <submittedName>
        <fullName evidence="2">MCE family protein</fullName>
    </submittedName>
</protein>
<reference evidence="2 3" key="1">
    <citation type="submission" date="2020-05" db="EMBL/GenBank/DDBJ databases">
        <title>MicrobeNet Type strains.</title>
        <authorList>
            <person name="Nicholson A.C."/>
        </authorList>
    </citation>
    <scope>NUCLEOTIDE SEQUENCE [LARGE SCALE GENOMIC DNA]</scope>
    <source>
        <strain evidence="2 3">JCM 3224</strain>
    </source>
</reference>
<dbReference type="InterPro" id="IPR003399">
    <property type="entry name" value="Mce/MlaD"/>
</dbReference>
<evidence type="ECO:0000259" key="1">
    <source>
        <dbReference type="Pfam" id="PF02470"/>
    </source>
</evidence>
<comment type="caution">
    <text evidence="2">The sequence shown here is derived from an EMBL/GenBank/DDBJ whole genome shotgun (WGS) entry which is preliminary data.</text>
</comment>
<organism evidence="2 3">
    <name type="scientific">Nocardia uniformis</name>
    <dbReference type="NCBI Taxonomy" id="53432"/>
    <lineage>
        <taxon>Bacteria</taxon>
        <taxon>Bacillati</taxon>
        <taxon>Actinomycetota</taxon>
        <taxon>Actinomycetes</taxon>
        <taxon>Mycobacteriales</taxon>
        <taxon>Nocardiaceae</taxon>
        <taxon>Nocardia</taxon>
    </lineage>
</organism>
<dbReference type="Pfam" id="PF02470">
    <property type="entry name" value="MlaD"/>
    <property type="match status" value="1"/>
</dbReference>
<proteinExistence type="predicted"/>
<dbReference type="GO" id="GO:0005576">
    <property type="term" value="C:extracellular region"/>
    <property type="evidence" value="ECO:0007669"/>
    <property type="project" value="TreeGrafter"/>
</dbReference>
<accession>A0A849BWA9</accession>
<dbReference type="RefSeq" id="WP_169815105.1">
    <property type="nucleotide sequence ID" value="NZ_JABELX010000004.1"/>
</dbReference>
<name>A0A849BWA9_9NOCA</name>
<evidence type="ECO:0000313" key="2">
    <source>
        <dbReference type="EMBL" id="NNH70883.1"/>
    </source>
</evidence>
<gene>
    <name evidence="2" type="ORF">HLB23_13590</name>
</gene>
<keyword evidence="3" id="KW-1185">Reference proteome</keyword>
<evidence type="ECO:0000313" key="3">
    <source>
        <dbReference type="Proteomes" id="UP000586827"/>
    </source>
</evidence>
<sequence length="285" mass="30201">MVMTESGGIRSGTEVRVAGIPVGKVTDVRIAGDHVEAKISAKSSVFVGADSRIDVRMLTVVGGVFVDLDPRGSQPLGGRPIPAEHVSIPYESARLMDDSAAIVEEIDGPVARQTMNSLITSLKGAPQALHNTVANAEQITEILLRQRVQMRSALDLATEYTTVLADNKEAIRSMIISATDTIPVLLGYRDQGLATIWGITLLIDKVIAFLSGPYREAIAPIVEDLVASKDSAQGFLDQVQATITKLTGILDALRTEAADQGITVDSGNQTIDLPSACIPIAGRTC</sequence>
<feature type="domain" description="Mce/MlaD" evidence="1">
    <location>
        <begin position="3"/>
        <end position="70"/>
    </location>
</feature>
<dbReference type="AlphaFoldDB" id="A0A849BWA9"/>
<dbReference type="InterPro" id="IPR052336">
    <property type="entry name" value="MlaD_Phospholipid_Transporter"/>
</dbReference>
<dbReference type="Proteomes" id="UP000586827">
    <property type="component" value="Unassembled WGS sequence"/>
</dbReference>
<dbReference type="PANTHER" id="PTHR33371">
    <property type="entry name" value="INTERMEMBRANE PHOSPHOLIPID TRANSPORT SYSTEM BINDING PROTEIN MLAD-RELATED"/>
    <property type="match status" value="1"/>
</dbReference>
<dbReference type="PANTHER" id="PTHR33371:SF18">
    <property type="entry name" value="MCE-FAMILY PROTEIN MCE3C"/>
    <property type="match status" value="1"/>
</dbReference>
<dbReference type="EMBL" id="JABELX010000004">
    <property type="protein sequence ID" value="NNH70883.1"/>
    <property type="molecule type" value="Genomic_DNA"/>
</dbReference>